<dbReference type="OrthoDB" id="408631at2759"/>
<dbReference type="PROSITE" id="PS00122">
    <property type="entry name" value="CARBOXYLESTERASE_B_1"/>
    <property type="match status" value="1"/>
</dbReference>
<dbReference type="InterPro" id="IPR029058">
    <property type="entry name" value="AB_hydrolase_fold"/>
</dbReference>
<sequence length="526" mass="57932">MAKPAAIFFAIICTATKAAGQQPIVDLGYAKYLGHHNDTFNVNNYHGIPFAAPPTGPLRWKAPQPYTAPNNLTDSPVDATRPGAACVQGIPYWIAPGPIPVSGFEDCLILDVITPGDATEESKLPVLVSIHGGGYTLGDAGQASPYALMRHSDNAFIFVNIQYRLGAFGFMGGKKFVEEGGTQNLGLLDQRMALEWVQKNIEAFGGDAKKVTILGGSAGGGSVTAMLAWKGGVENPPFRAAVADFPYWQQHLREEQLNEQFDRLLNATNCSDLACLQALPENVLKDASQATYTNAYLEGAYGFGHYYYGPYVDGELLRDLPSREYKSGNFAKVPLWLSREGYEGVTATNTSLTTVEEEKADLRIQFPYASQEFMDSIYKLWPSEEYNSTFYHRATWFGDFVINCPTYYVGTSVAAEKTTVYKMIFNTGTKLHGSTGPFLMDLDYASQPGANVTVADSLKDWYISFAIHADPNHQSWSNVSKPLWEDYATGQVLSINDTEIGSVGDEYYDATERCQFFWDNGETVQH</sequence>
<feature type="chain" id="PRO_5015801088" description="Carboxylic ester hydrolase" evidence="3">
    <location>
        <begin position="21"/>
        <end position="526"/>
    </location>
</feature>
<dbReference type="EC" id="3.1.1.-" evidence="3"/>
<keyword evidence="6" id="KW-1185">Reference proteome</keyword>
<dbReference type="Gene3D" id="3.40.50.1820">
    <property type="entry name" value="alpha/beta hydrolase"/>
    <property type="match status" value="1"/>
</dbReference>
<dbReference type="InterPro" id="IPR050309">
    <property type="entry name" value="Type-B_Carboxylest/Lipase"/>
</dbReference>
<keyword evidence="3" id="KW-0732">Signal</keyword>
<comment type="similarity">
    <text evidence="1 3">Belongs to the type-B carboxylesterase/lipase family.</text>
</comment>
<evidence type="ECO:0000256" key="3">
    <source>
        <dbReference type="RuleBase" id="RU361235"/>
    </source>
</evidence>
<feature type="signal peptide" evidence="3">
    <location>
        <begin position="1"/>
        <end position="20"/>
    </location>
</feature>
<dbReference type="SUPFAM" id="SSF53474">
    <property type="entry name" value="alpha/beta-Hydrolases"/>
    <property type="match status" value="1"/>
</dbReference>
<dbReference type="STRING" id="97972.A0A2V1E660"/>
<dbReference type="InterPro" id="IPR019826">
    <property type="entry name" value="Carboxylesterase_B_AS"/>
</dbReference>
<dbReference type="Pfam" id="PF00135">
    <property type="entry name" value="COesterase"/>
    <property type="match status" value="1"/>
</dbReference>
<dbReference type="EMBL" id="KZ805310">
    <property type="protein sequence ID" value="PVI06068.1"/>
    <property type="molecule type" value="Genomic_DNA"/>
</dbReference>
<feature type="domain" description="Carboxylesterase type B" evidence="4">
    <location>
        <begin position="22"/>
        <end position="502"/>
    </location>
</feature>
<reference evidence="5 6" key="1">
    <citation type="journal article" date="2018" name="Sci. Rep.">
        <title>Comparative genomics provides insights into the lifestyle and reveals functional heterogeneity of dark septate endophytic fungi.</title>
        <authorList>
            <person name="Knapp D.G."/>
            <person name="Nemeth J.B."/>
            <person name="Barry K."/>
            <person name="Hainaut M."/>
            <person name="Henrissat B."/>
            <person name="Johnson J."/>
            <person name="Kuo A."/>
            <person name="Lim J.H.P."/>
            <person name="Lipzen A."/>
            <person name="Nolan M."/>
            <person name="Ohm R.A."/>
            <person name="Tamas L."/>
            <person name="Grigoriev I.V."/>
            <person name="Spatafora J.W."/>
            <person name="Nagy L.G."/>
            <person name="Kovacs G.M."/>
        </authorList>
    </citation>
    <scope>NUCLEOTIDE SEQUENCE [LARGE SCALE GENOMIC DNA]</scope>
    <source>
        <strain evidence="5 6">DSE2036</strain>
    </source>
</reference>
<evidence type="ECO:0000256" key="2">
    <source>
        <dbReference type="ARBA" id="ARBA00022801"/>
    </source>
</evidence>
<evidence type="ECO:0000313" key="5">
    <source>
        <dbReference type="EMBL" id="PVI06068.1"/>
    </source>
</evidence>
<gene>
    <name evidence="5" type="ORF">DM02DRAFT_715258</name>
</gene>
<dbReference type="InterPro" id="IPR002018">
    <property type="entry name" value="CarbesteraseB"/>
</dbReference>
<dbReference type="GO" id="GO:0016787">
    <property type="term" value="F:hydrolase activity"/>
    <property type="evidence" value="ECO:0007669"/>
    <property type="project" value="UniProtKB-KW"/>
</dbReference>
<evidence type="ECO:0000313" key="6">
    <source>
        <dbReference type="Proteomes" id="UP000244855"/>
    </source>
</evidence>
<dbReference type="AlphaFoldDB" id="A0A2V1E660"/>
<evidence type="ECO:0000259" key="4">
    <source>
        <dbReference type="Pfam" id="PF00135"/>
    </source>
</evidence>
<evidence type="ECO:0000256" key="1">
    <source>
        <dbReference type="ARBA" id="ARBA00005964"/>
    </source>
</evidence>
<protein>
    <recommendedName>
        <fullName evidence="3">Carboxylic ester hydrolase</fullName>
        <ecNumber evidence="3">3.1.1.-</ecNumber>
    </recommendedName>
</protein>
<keyword evidence="2 3" id="KW-0378">Hydrolase</keyword>
<organism evidence="5 6">
    <name type="scientific">Periconia macrospinosa</name>
    <dbReference type="NCBI Taxonomy" id="97972"/>
    <lineage>
        <taxon>Eukaryota</taxon>
        <taxon>Fungi</taxon>
        <taxon>Dikarya</taxon>
        <taxon>Ascomycota</taxon>
        <taxon>Pezizomycotina</taxon>
        <taxon>Dothideomycetes</taxon>
        <taxon>Pleosporomycetidae</taxon>
        <taxon>Pleosporales</taxon>
        <taxon>Massarineae</taxon>
        <taxon>Periconiaceae</taxon>
        <taxon>Periconia</taxon>
    </lineage>
</organism>
<dbReference type="PANTHER" id="PTHR11559">
    <property type="entry name" value="CARBOXYLESTERASE"/>
    <property type="match status" value="1"/>
</dbReference>
<dbReference type="Proteomes" id="UP000244855">
    <property type="component" value="Unassembled WGS sequence"/>
</dbReference>
<proteinExistence type="inferred from homology"/>
<name>A0A2V1E660_9PLEO</name>
<accession>A0A2V1E660</accession>